<feature type="domain" description="HTH luxR-type" evidence="2">
    <location>
        <begin position="144"/>
        <end position="206"/>
    </location>
</feature>
<keyword evidence="6" id="KW-1185">Reference proteome</keyword>
<evidence type="ECO:0000313" key="4">
    <source>
        <dbReference type="EMBL" id="QGR06560.1"/>
    </source>
</evidence>
<dbReference type="EMBL" id="CP024636">
    <property type="protein sequence ID" value="QGR06560.1"/>
    <property type="molecule type" value="Genomic_DNA"/>
</dbReference>
<evidence type="ECO:0000259" key="2">
    <source>
        <dbReference type="PROSITE" id="PS50043"/>
    </source>
</evidence>
<protein>
    <submittedName>
        <fullName evidence="3">Helix-turn-helix transcriptional regulator</fullName>
    </submittedName>
</protein>
<dbReference type="KEGG" id="ppho:CTZ24_09105"/>
<dbReference type="EMBL" id="JAUOOM010000004">
    <property type="protein sequence ID" value="MDO6406128.1"/>
    <property type="molecule type" value="Genomic_DNA"/>
</dbReference>
<reference evidence="5" key="1">
    <citation type="submission" date="2017-11" db="EMBL/GenBank/DDBJ databases">
        <title>Genome sequence of Pantoea sp. MSR2.</title>
        <authorList>
            <person name="Nascimento F.X."/>
        </authorList>
    </citation>
    <scope>NUCLEOTIDE SEQUENCE [LARGE SCALE GENOMIC DNA]</scope>
    <source>
        <strain evidence="5">MSR2</strain>
    </source>
</reference>
<organism evidence="4 5">
    <name type="scientific">Pantoea phytobeneficialis</name>
    <dbReference type="NCBI Taxonomy" id="2052056"/>
    <lineage>
        <taxon>Bacteria</taxon>
        <taxon>Pseudomonadati</taxon>
        <taxon>Pseudomonadota</taxon>
        <taxon>Gammaproteobacteria</taxon>
        <taxon>Enterobacterales</taxon>
        <taxon>Erwiniaceae</taxon>
        <taxon>Pantoea</taxon>
    </lineage>
</organism>
<evidence type="ECO:0000313" key="3">
    <source>
        <dbReference type="EMBL" id="MDO6406128.1"/>
    </source>
</evidence>
<dbReference type="PRINTS" id="PR00038">
    <property type="entry name" value="HTHLUXR"/>
</dbReference>
<dbReference type="InterPro" id="IPR036388">
    <property type="entry name" value="WH-like_DNA-bd_sf"/>
</dbReference>
<accession>A0AAP9H4H8</accession>
<dbReference type="Pfam" id="PF00196">
    <property type="entry name" value="GerE"/>
    <property type="match status" value="1"/>
</dbReference>
<name>A0AAP9H4H8_9GAMM</name>
<reference evidence="3" key="3">
    <citation type="submission" date="2023-07" db="EMBL/GenBank/DDBJ databases">
        <title>The extreme plant-growth-promoting properties of Pantoea phytobeneficialis PF55 revealed by functional and genomic analysis.</title>
        <authorList>
            <person name="Nascimento F.X."/>
            <person name="Marcio R.J."/>
        </authorList>
    </citation>
    <scope>NUCLEOTIDE SEQUENCE</scope>
    <source>
        <strain evidence="3">PF55</strain>
    </source>
</reference>
<dbReference type="GO" id="GO:0006355">
    <property type="term" value="P:regulation of DNA-templated transcription"/>
    <property type="evidence" value="ECO:0007669"/>
    <property type="project" value="InterPro"/>
</dbReference>
<gene>
    <name evidence="4" type="ORF">CTZ24_09105</name>
    <name evidence="3" type="ORF">Q3404_06010</name>
</gene>
<evidence type="ECO:0000256" key="1">
    <source>
        <dbReference type="ARBA" id="ARBA00023125"/>
    </source>
</evidence>
<dbReference type="AlphaFoldDB" id="A0AAP9H4H8"/>
<dbReference type="Proteomes" id="UP000424872">
    <property type="component" value="Chromosome"/>
</dbReference>
<evidence type="ECO:0000313" key="6">
    <source>
        <dbReference type="Proteomes" id="UP001171299"/>
    </source>
</evidence>
<dbReference type="SMART" id="SM00421">
    <property type="entry name" value="HTH_LUXR"/>
    <property type="match status" value="1"/>
</dbReference>
<dbReference type="RefSeq" id="WP_208725358.1">
    <property type="nucleotide sequence ID" value="NZ_CP024636.1"/>
</dbReference>
<dbReference type="SUPFAM" id="SSF46894">
    <property type="entry name" value="C-terminal effector domain of the bipartite response regulators"/>
    <property type="match status" value="1"/>
</dbReference>
<dbReference type="Gene3D" id="1.10.10.10">
    <property type="entry name" value="Winged helix-like DNA-binding domain superfamily/Winged helix DNA-binding domain"/>
    <property type="match status" value="1"/>
</dbReference>
<evidence type="ECO:0000313" key="5">
    <source>
        <dbReference type="Proteomes" id="UP000424872"/>
    </source>
</evidence>
<reference evidence="4" key="2">
    <citation type="journal article" date="2020" name="Environ. Microbiol.">
        <title>The extreme plant-growth-promoting properties of Pantoea phytobeneficialis MSR2 revealed by functional and genomic analysis.</title>
        <authorList>
            <person name="Nascimento F.X."/>
            <person name="Hernandez A.G."/>
            <person name="Glick B.R."/>
            <person name="Rossi M.J."/>
        </authorList>
    </citation>
    <scope>NUCLEOTIDE SEQUENCE</scope>
    <source>
        <strain evidence="4">MSR2</strain>
    </source>
</reference>
<sequence length="206" mass="23501">MEHRIVDALSCMGCRLGCRVHHDETFKVEFCTDKKLVLWPEGNDYLKLALHELVFKSNGCELSEDTLIVDFSLRHLGLFINDEWLTVFSACGMEIVLIPDRRMMAIAHYWWRKSASIKAVIPTDAGLDCFMADLKNRLCGSRTKRIKAPAATEREMHVLKMIYNGSTVNEIATLLGCSVKSVYIHKSTLKKKMGSDIIFHMLPQQH</sequence>
<dbReference type="PROSITE" id="PS50043">
    <property type="entry name" value="HTH_LUXR_2"/>
    <property type="match status" value="1"/>
</dbReference>
<proteinExistence type="predicted"/>
<dbReference type="InterPro" id="IPR016032">
    <property type="entry name" value="Sig_transdc_resp-reg_C-effctor"/>
</dbReference>
<dbReference type="GO" id="GO:0003677">
    <property type="term" value="F:DNA binding"/>
    <property type="evidence" value="ECO:0007669"/>
    <property type="project" value="UniProtKB-KW"/>
</dbReference>
<dbReference type="CDD" id="cd06170">
    <property type="entry name" value="LuxR_C_like"/>
    <property type="match status" value="1"/>
</dbReference>
<dbReference type="InterPro" id="IPR000792">
    <property type="entry name" value="Tscrpt_reg_LuxR_C"/>
</dbReference>
<keyword evidence="1" id="KW-0238">DNA-binding</keyword>
<dbReference type="Proteomes" id="UP001171299">
    <property type="component" value="Unassembled WGS sequence"/>
</dbReference>